<feature type="region of interest" description="Disordered" evidence="1">
    <location>
        <begin position="104"/>
        <end position="148"/>
    </location>
</feature>
<accession>A0A183SU73</accession>
<organism evidence="2">
    <name type="scientific">Schistocephalus solidus</name>
    <name type="common">Tapeworm</name>
    <dbReference type="NCBI Taxonomy" id="70667"/>
    <lineage>
        <taxon>Eukaryota</taxon>
        <taxon>Metazoa</taxon>
        <taxon>Spiralia</taxon>
        <taxon>Lophotrochozoa</taxon>
        <taxon>Platyhelminthes</taxon>
        <taxon>Cestoda</taxon>
        <taxon>Eucestoda</taxon>
        <taxon>Diphyllobothriidea</taxon>
        <taxon>Diphyllobothriidae</taxon>
        <taxon>Schistocephalus</taxon>
    </lineage>
</organism>
<reference evidence="2" key="1">
    <citation type="submission" date="2016-06" db="UniProtKB">
        <authorList>
            <consortium name="WormBaseParasite"/>
        </authorList>
    </citation>
    <scope>IDENTIFICATION</scope>
</reference>
<dbReference type="WBParaSite" id="SSLN_0000806601-mRNA-1">
    <property type="protein sequence ID" value="SSLN_0000806601-mRNA-1"/>
    <property type="gene ID" value="SSLN_0000806601"/>
</dbReference>
<name>A0A183SU73_SCHSO</name>
<proteinExistence type="predicted"/>
<sequence length="148" mass="15405">LQFSPLTHVSSIPATPLPKTAVATASGLGYAHAFVWLCVCAVSNIFLPPPPPAVALNQDQSHTISLCTTPPSGAGQQSEGADLDEVKQSLRLVAIALDAHPDAEAASVGKGGTESSASLLLLPPQQHSKPSRPHGVRKFISRPTLRPH</sequence>
<evidence type="ECO:0000313" key="2">
    <source>
        <dbReference type="WBParaSite" id="SSLN_0000806601-mRNA-1"/>
    </source>
</evidence>
<dbReference type="AlphaFoldDB" id="A0A183SU73"/>
<feature type="compositionally biased region" description="Basic residues" evidence="1">
    <location>
        <begin position="129"/>
        <end position="148"/>
    </location>
</feature>
<evidence type="ECO:0000256" key="1">
    <source>
        <dbReference type="SAM" id="MobiDB-lite"/>
    </source>
</evidence>
<feature type="compositionally biased region" description="Low complexity" evidence="1">
    <location>
        <begin position="115"/>
        <end position="128"/>
    </location>
</feature>
<protein>
    <submittedName>
        <fullName evidence="2">Secreted protein</fullName>
    </submittedName>
</protein>